<dbReference type="EMBL" id="MG962366">
    <property type="protein sequence ID" value="AVO24994.1"/>
    <property type="molecule type" value="Genomic_DNA"/>
</dbReference>
<reference evidence="2" key="1">
    <citation type="submission" date="2018-02" db="EMBL/GenBank/DDBJ databases">
        <authorList>
            <person name="Cohen D.B."/>
            <person name="Kent A.D."/>
        </authorList>
    </citation>
    <scope>NUCLEOTIDE SEQUENCE [LARGE SCALE GENOMIC DNA]</scope>
</reference>
<sequence length="169" mass="18245">MTTPFNWANAADVRANSGLVPVTGVHYWDGSQFVKIWPIAATAVMGINKSGNWTKSTAAWETVPGYVNRAGFGNTNILNNGMRMGTSASIKVTGRIGITVSGAFYTVSKRFMKNDTVLGSWDATETVHSVNTTVVTGDIIYQQIMYSGGVSSLRIDEGATETYLYTELV</sequence>
<evidence type="ECO:0000313" key="2">
    <source>
        <dbReference type="Proteomes" id="UP000241290"/>
    </source>
</evidence>
<gene>
    <name evidence="1" type="primary">54</name>
    <name evidence="1" type="ORF">SEA_FINCH_54</name>
</gene>
<dbReference type="RefSeq" id="YP_010059076.1">
    <property type="nucleotide sequence ID" value="NC_054724.1"/>
</dbReference>
<dbReference type="GeneID" id="64766307"/>
<accession>A0A2P1JXG1</accession>
<organism evidence="1 2">
    <name type="scientific">Rhodococcus phage Finch</name>
    <dbReference type="NCBI Taxonomy" id="2094144"/>
    <lineage>
        <taxon>Viruses</taxon>
        <taxon>Duplodnaviria</taxon>
        <taxon>Heunggongvirae</taxon>
        <taxon>Uroviricota</taxon>
        <taxon>Caudoviricetes</taxon>
        <taxon>Finchvirus</taxon>
        <taxon>Finchvirus finch</taxon>
    </lineage>
</organism>
<name>A0A2P1JXG1_9CAUD</name>
<protein>
    <submittedName>
        <fullName evidence="1">Uncharacterized protein</fullName>
    </submittedName>
</protein>
<evidence type="ECO:0000313" key="1">
    <source>
        <dbReference type="EMBL" id="AVO24994.1"/>
    </source>
</evidence>
<dbReference type="KEGG" id="vg:64766307"/>
<keyword evidence="2" id="KW-1185">Reference proteome</keyword>
<proteinExistence type="predicted"/>
<dbReference type="Proteomes" id="UP000241290">
    <property type="component" value="Genome"/>
</dbReference>